<evidence type="ECO:0000256" key="2">
    <source>
        <dbReference type="ARBA" id="ARBA00023125"/>
    </source>
</evidence>
<dbReference type="PANTHER" id="PTHR24567:SF58">
    <property type="entry name" value="CYCLIC AMP-BINDING REGULATORY PROTEIN"/>
    <property type="match status" value="1"/>
</dbReference>
<dbReference type="Pfam" id="PF00027">
    <property type="entry name" value="cNMP_binding"/>
    <property type="match status" value="1"/>
</dbReference>
<dbReference type="PROSITE" id="PS51063">
    <property type="entry name" value="HTH_CRP_2"/>
    <property type="match status" value="1"/>
</dbReference>
<evidence type="ECO:0000256" key="1">
    <source>
        <dbReference type="ARBA" id="ARBA00023015"/>
    </source>
</evidence>
<keyword evidence="3" id="KW-0804">Transcription</keyword>
<dbReference type="GO" id="GO:0005829">
    <property type="term" value="C:cytosol"/>
    <property type="evidence" value="ECO:0007669"/>
    <property type="project" value="TreeGrafter"/>
</dbReference>
<evidence type="ECO:0000259" key="4">
    <source>
        <dbReference type="PROSITE" id="PS50042"/>
    </source>
</evidence>
<dbReference type="GO" id="GO:0003700">
    <property type="term" value="F:DNA-binding transcription factor activity"/>
    <property type="evidence" value="ECO:0007669"/>
    <property type="project" value="TreeGrafter"/>
</dbReference>
<keyword evidence="2" id="KW-0238">DNA-binding</keyword>
<sequence>MNKVISRSPIFKGLTEEEVADILKETPHSIRSYRKGQTIAQRTEEVKNLSIIIEGSVKGEMVDFSGKILKIEEMFAPKPIAHAFLFGENNKFPVDVIALEDCKLLHIPKIEFLNLMQKNSKVLTNYLNTISNRAQFLSNKLWFLSFKTIKEKIAHYLLNLSKSETRTTIILPKSHQELAEFFGVTRPSLARVLSELQDGGIIHVNRREVTIIDKKKLLELIN</sequence>
<dbReference type="SMART" id="SM00419">
    <property type="entry name" value="HTH_CRP"/>
    <property type="match status" value="1"/>
</dbReference>
<dbReference type="GO" id="GO:0003677">
    <property type="term" value="F:DNA binding"/>
    <property type="evidence" value="ECO:0007669"/>
    <property type="project" value="UniProtKB-KW"/>
</dbReference>
<dbReference type="PROSITE" id="PS50042">
    <property type="entry name" value="CNMP_BINDING_3"/>
    <property type="match status" value="1"/>
</dbReference>
<dbReference type="AlphaFoldDB" id="A0A7D3XN00"/>
<dbReference type="CDD" id="cd00092">
    <property type="entry name" value="HTH_CRP"/>
    <property type="match status" value="1"/>
</dbReference>
<accession>A0A7D3XN00</accession>
<keyword evidence="1" id="KW-0805">Transcription regulation</keyword>
<evidence type="ECO:0000259" key="5">
    <source>
        <dbReference type="PROSITE" id="PS51063"/>
    </source>
</evidence>
<dbReference type="EMBL" id="CP041345">
    <property type="protein sequence ID" value="QKG80596.1"/>
    <property type="molecule type" value="Genomic_DNA"/>
</dbReference>
<dbReference type="InterPro" id="IPR000595">
    <property type="entry name" value="cNMP-bd_dom"/>
</dbReference>
<dbReference type="Proteomes" id="UP000500961">
    <property type="component" value="Chromosome"/>
</dbReference>
<reference evidence="6 7" key="1">
    <citation type="submission" date="2019-07" db="EMBL/GenBank/DDBJ databases">
        <title>Thalassofilum flectens gen. nov., sp. nov., a novel moderate thermophilic anaerobe from a shallow sea hot spring in Kunashir Island (Russia), representing a new family in the order Bacteroidales, and proposal of Thalassofilacea fam. nov.</title>
        <authorList>
            <person name="Kochetkova T.V."/>
            <person name="Podosokorskaya O.A."/>
            <person name="Novikov A."/>
            <person name="Elcheninov A.G."/>
            <person name="Toshchakov S.V."/>
            <person name="Kublanov I.V."/>
        </authorList>
    </citation>
    <scope>NUCLEOTIDE SEQUENCE [LARGE SCALE GENOMIC DNA]</scope>
    <source>
        <strain evidence="6 7">38-H</strain>
    </source>
</reference>
<dbReference type="InterPro" id="IPR036390">
    <property type="entry name" value="WH_DNA-bd_sf"/>
</dbReference>
<protein>
    <submittedName>
        <fullName evidence="6">Crp/Fnr family transcriptional regulator</fullName>
    </submittedName>
</protein>
<dbReference type="SMART" id="SM00100">
    <property type="entry name" value="cNMP"/>
    <property type="match status" value="1"/>
</dbReference>
<dbReference type="CDD" id="cd00038">
    <property type="entry name" value="CAP_ED"/>
    <property type="match status" value="1"/>
</dbReference>
<name>A0A7D3XN00_9BACT</name>
<proteinExistence type="predicted"/>
<dbReference type="SUPFAM" id="SSF51206">
    <property type="entry name" value="cAMP-binding domain-like"/>
    <property type="match status" value="1"/>
</dbReference>
<evidence type="ECO:0000313" key="6">
    <source>
        <dbReference type="EMBL" id="QKG80596.1"/>
    </source>
</evidence>
<dbReference type="Gene3D" id="2.60.120.10">
    <property type="entry name" value="Jelly Rolls"/>
    <property type="match status" value="1"/>
</dbReference>
<dbReference type="InterPro" id="IPR012318">
    <property type="entry name" value="HTH_CRP"/>
</dbReference>
<evidence type="ECO:0000313" key="7">
    <source>
        <dbReference type="Proteomes" id="UP000500961"/>
    </source>
</evidence>
<dbReference type="KEGG" id="ttz:FHG85_10045"/>
<dbReference type="InterPro" id="IPR018490">
    <property type="entry name" value="cNMP-bd_dom_sf"/>
</dbReference>
<keyword evidence="7" id="KW-1185">Reference proteome</keyword>
<dbReference type="Pfam" id="PF13545">
    <property type="entry name" value="HTH_Crp_2"/>
    <property type="match status" value="1"/>
</dbReference>
<feature type="domain" description="HTH crp-type" evidence="5">
    <location>
        <begin position="147"/>
        <end position="215"/>
    </location>
</feature>
<organism evidence="6 7">
    <name type="scientific">Tenuifilum thalassicum</name>
    <dbReference type="NCBI Taxonomy" id="2590900"/>
    <lineage>
        <taxon>Bacteria</taxon>
        <taxon>Pseudomonadati</taxon>
        <taxon>Bacteroidota</taxon>
        <taxon>Bacteroidia</taxon>
        <taxon>Bacteroidales</taxon>
        <taxon>Tenuifilaceae</taxon>
        <taxon>Tenuifilum</taxon>
    </lineage>
</organism>
<dbReference type="SUPFAM" id="SSF46785">
    <property type="entry name" value="Winged helix' DNA-binding domain"/>
    <property type="match status" value="1"/>
</dbReference>
<feature type="domain" description="Cyclic nucleotide-binding" evidence="4">
    <location>
        <begin position="10"/>
        <end position="133"/>
    </location>
</feature>
<dbReference type="InterPro" id="IPR050397">
    <property type="entry name" value="Env_Response_Regulators"/>
</dbReference>
<dbReference type="PANTHER" id="PTHR24567">
    <property type="entry name" value="CRP FAMILY TRANSCRIPTIONAL REGULATORY PROTEIN"/>
    <property type="match status" value="1"/>
</dbReference>
<dbReference type="InterPro" id="IPR014710">
    <property type="entry name" value="RmlC-like_jellyroll"/>
</dbReference>
<gene>
    <name evidence="6" type="ORF">FHG85_10045</name>
</gene>
<dbReference type="RefSeq" id="WP_173075473.1">
    <property type="nucleotide sequence ID" value="NZ_CP041345.1"/>
</dbReference>
<evidence type="ECO:0000256" key="3">
    <source>
        <dbReference type="ARBA" id="ARBA00023163"/>
    </source>
</evidence>